<dbReference type="Gene3D" id="3.20.20.450">
    <property type="entry name" value="EAL domain"/>
    <property type="match status" value="1"/>
</dbReference>
<dbReference type="InterPro" id="IPR050706">
    <property type="entry name" value="Cyclic-di-GMP_PDE-like"/>
</dbReference>
<evidence type="ECO:0000313" key="3">
    <source>
        <dbReference type="Proteomes" id="UP001157947"/>
    </source>
</evidence>
<dbReference type="GO" id="GO:0020037">
    <property type="term" value="F:heme binding"/>
    <property type="evidence" value="ECO:0007669"/>
    <property type="project" value="InterPro"/>
</dbReference>
<accession>A0AA46ACP3</accession>
<dbReference type="PANTHER" id="PTHR33121">
    <property type="entry name" value="CYCLIC DI-GMP PHOSPHODIESTERASE PDEF"/>
    <property type="match status" value="1"/>
</dbReference>
<dbReference type="InterPro" id="IPR001633">
    <property type="entry name" value="EAL_dom"/>
</dbReference>
<dbReference type="Pfam" id="PF00563">
    <property type="entry name" value="EAL"/>
    <property type="match status" value="1"/>
</dbReference>
<keyword evidence="3" id="KW-1185">Reference proteome</keyword>
<dbReference type="CDD" id="cd01948">
    <property type="entry name" value="EAL"/>
    <property type="match status" value="1"/>
</dbReference>
<dbReference type="SMART" id="SM00052">
    <property type="entry name" value="EAL"/>
    <property type="match status" value="1"/>
</dbReference>
<reference evidence="2" key="1">
    <citation type="submission" date="2017-05" db="EMBL/GenBank/DDBJ databases">
        <authorList>
            <person name="Varghese N."/>
            <person name="Submissions S."/>
        </authorList>
    </citation>
    <scope>NUCLEOTIDE SEQUENCE</scope>
    <source>
        <strain evidence="2">DSM 18763</strain>
    </source>
</reference>
<dbReference type="AlphaFoldDB" id="A0AA46ACP3"/>
<comment type="caution">
    <text evidence="2">The sequence shown here is derived from an EMBL/GenBank/DDBJ whole genome shotgun (WGS) entry which is preliminary data.</text>
</comment>
<feature type="domain" description="EAL" evidence="1">
    <location>
        <begin position="431"/>
        <end position="685"/>
    </location>
</feature>
<protein>
    <submittedName>
        <fullName evidence="2">EAL domain, c-di-GMP-specific phosphodiesterase class I (Or its enzymatically inactive variant)</fullName>
    </submittedName>
</protein>
<gene>
    <name evidence="2" type="ORF">SAMN06264868_10177</name>
</gene>
<dbReference type="Proteomes" id="UP001157947">
    <property type="component" value="Unassembled WGS sequence"/>
</dbReference>
<dbReference type="GO" id="GO:0019825">
    <property type="term" value="F:oxygen binding"/>
    <property type="evidence" value="ECO:0007669"/>
    <property type="project" value="InterPro"/>
</dbReference>
<dbReference type="EMBL" id="FXTX01000001">
    <property type="protein sequence ID" value="SMP00357.1"/>
    <property type="molecule type" value="Genomic_DNA"/>
</dbReference>
<dbReference type="Gene3D" id="1.10.490.10">
    <property type="entry name" value="Globins"/>
    <property type="match status" value="1"/>
</dbReference>
<sequence length="685" mass="81380">MTKKNENREAEILDTLKNVFVEFYNFIHEDEHASSFFSSFNQIEFLIERQSFFLLNAIEALEESKNEEVKRELYKLAERHFKLGISPKSIFDFINLYINLLNEKKINVDESVINTMENMLKETTAKTYIKEYINEIIDFLNKEKELKNTNKYDDYFYENVLNYLKQIKELVDETNKNFDKLSLFTHTICNVFKLENSIAFKVMFYGKEEQLLEFKSIHKKIHEYTRDIISYLVNGKYKESVILTSEMLFYLYKLIYTYSDISLRWRDNKKSILSEYIYSQKNNLKTYLLIIETKKDILIGNDIKKVIFNYLENYFIDFQFIIFDEIDGNINILINQEDYYFNLKLDNLLKGFKNIADYLKEKYISITEKPIIRIGRIDLSTLKMYSLNKEEISEIINLIRDILEKEKSDDIILIVDYNTQINKIISAVYENLEIKRIALNQLKKEEIDLFVHKIFDLTGKEFALEILARIKNPSDKKYIPAGKFLRVFEEKGLMGEFDRVILKKLRENIKDIKKISKNIFVNIYPTSLSYEPVVKEIEQVVNVFKEENLNLFLEITEYAIVSNKEIFNHLENKDLFIAFDDFGTGYTNYEIVGELGEKNRAKVIKIDGSIVKRMVESKIYESMVESITLFSNKVGMSTVYEFIENEEILNKIKEIAKYLKLNPENLLLQGFYLHVPTYYKDEIKA</sequence>
<dbReference type="InterPro" id="IPR035919">
    <property type="entry name" value="EAL_sf"/>
</dbReference>
<evidence type="ECO:0000259" key="1">
    <source>
        <dbReference type="PROSITE" id="PS50883"/>
    </source>
</evidence>
<dbReference type="PROSITE" id="PS50883">
    <property type="entry name" value="EAL"/>
    <property type="match status" value="1"/>
</dbReference>
<name>A0AA46ACP3_9AQUI</name>
<organism evidence="2 3">
    <name type="scientific">Venenivibrio stagnispumantis</name>
    <dbReference type="NCBI Taxonomy" id="407998"/>
    <lineage>
        <taxon>Bacteria</taxon>
        <taxon>Pseudomonadati</taxon>
        <taxon>Aquificota</taxon>
        <taxon>Aquificia</taxon>
        <taxon>Aquificales</taxon>
        <taxon>Hydrogenothermaceae</taxon>
        <taxon>Venenivibrio</taxon>
    </lineage>
</organism>
<dbReference type="PANTHER" id="PTHR33121:SF70">
    <property type="entry name" value="SIGNALING PROTEIN YKOW"/>
    <property type="match status" value="1"/>
</dbReference>
<proteinExistence type="predicted"/>
<dbReference type="RefSeq" id="WP_265133531.1">
    <property type="nucleotide sequence ID" value="NZ_FXTX01000001.1"/>
</dbReference>
<dbReference type="SUPFAM" id="SSF141868">
    <property type="entry name" value="EAL domain-like"/>
    <property type="match status" value="1"/>
</dbReference>
<dbReference type="InterPro" id="IPR012292">
    <property type="entry name" value="Globin/Proto"/>
</dbReference>
<dbReference type="GO" id="GO:0071111">
    <property type="term" value="F:cyclic-guanylate-specific phosphodiesterase activity"/>
    <property type="evidence" value="ECO:0007669"/>
    <property type="project" value="InterPro"/>
</dbReference>
<evidence type="ECO:0000313" key="2">
    <source>
        <dbReference type="EMBL" id="SMP00357.1"/>
    </source>
</evidence>